<evidence type="ECO:0000313" key="2">
    <source>
        <dbReference type="Proteomes" id="UP000290407"/>
    </source>
</evidence>
<proteinExistence type="predicted"/>
<name>A0A4Q2UC18_9BACT</name>
<protein>
    <submittedName>
        <fullName evidence="1">Uncharacterized protein</fullName>
    </submittedName>
</protein>
<dbReference type="AlphaFoldDB" id="A0A4Q2UC18"/>
<keyword evidence="2" id="KW-1185">Reference proteome</keyword>
<accession>A0A4Q2UC18</accession>
<evidence type="ECO:0000313" key="1">
    <source>
        <dbReference type="EMBL" id="RYC66633.1"/>
    </source>
</evidence>
<dbReference type="Proteomes" id="UP000290407">
    <property type="component" value="Unassembled WGS sequence"/>
</dbReference>
<comment type="caution">
    <text evidence="1">The sequence shown here is derived from an EMBL/GenBank/DDBJ whole genome shotgun (WGS) entry which is preliminary data.</text>
</comment>
<gene>
    <name evidence="1" type="ORF">EQG79_29005</name>
</gene>
<organism evidence="1 2">
    <name type="scientific">Spirosoma sordidisoli</name>
    <dbReference type="NCBI Taxonomy" id="2502893"/>
    <lineage>
        <taxon>Bacteria</taxon>
        <taxon>Pseudomonadati</taxon>
        <taxon>Bacteroidota</taxon>
        <taxon>Cytophagia</taxon>
        <taxon>Cytophagales</taxon>
        <taxon>Cytophagaceae</taxon>
        <taxon>Spirosoma</taxon>
    </lineage>
</organism>
<reference evidence="1 2" key="1">
    <citation type="submission" date="2019-01" db="EMBL/GenBank/DDBJ databases">
        <title>Spirosoma flava sp. nov., a propanil-degrading bacterium isolated from herbicide-contaminated soil.</title>
        <authorList>
            <person name="Zhang L."/>
            <person name="Jiang J.-D."/>
        </authorList>
    </citation>
    <scope>NUCLEOTIDE SEQUENCE [LARGE SCALE GENOMIC DNA]</scope>
    <source>
        <strain evidence="1 2">TY50</strain>
    </source>
</reference>
<sequence>MPFQPTKKSIQLQASSPTQLVEQLRSMSPELATASLSLFMLEFAKQFKERTNGLIVRTDTTDHFIADLLDHGWIITESNAQE</sequence>
<dbReference type="EMBL" id="SBLB01000013">
    <property type="protein sequence ID" value="RYC66633.1"/>
    <property type="molecule type" value="Genomic_DNA"/>
</dbReference>